<comment type="caution">
    <text evidence="1">The sequence shown here is derived from an EMBL/GenBank/DDBJ whole genome shotgun (WGS) entry which is preliminary data.</text>
</comment>
<name>A0ABR1D7B8_NECAM</name>
<proteinExistence type="predicted"/>
<evidence type="ECO:0000313" key="2">
    <source>
        <dbReference type="Proteomes" id="UP001303046"/>
    </source>
</evidence>
<evidence type="ECO:0000313" key="1">
    <source>
        <dbReference type="EMBL" id="KAK6746364.1"/>
    </source>
</evidence>
<dbReference type="EMBL" id="JAVFWL010000003">
    <property type="protein sequence ID" value="KAK6746364.1"/>
    <property type="molecule type" value="Genomic_DNA"/>
</dbReference>
<protein>
    <submittedName>
        <fullName evidence="1">Uncharacterized protein</fullName>
    </submittedName>
</protein>
<gene>
    <name evidence="1" type="primary">Necator_chrIII.g13231</name>
    <name evidence="1" type="ORF">RB195_012464</name>
</gene>
<sequence length="95" mass="11006">MREAVDRYAAGRDIAVQNTIIERERRRRLVSDTNTATTCDFPVWYTYTSTSENSPLVATSFRATSLKSRLTRATRRREAIAEPKNPLKRYEYACN</sequence>
<keyword evidence="2" id="KW-1185">Reference proteome</keyword>
<organism evidence="1 2">
    <name type="scientific">Necator americanus</name>
    <name type="common">Human hookworm</name>
    <dbReference type="NCBI Taxonomy" id="51031"/>
    <lineage>
        <taxon>Eukaryota</taxon>
        <taxon>Metazoa</taxon>
        <taxon>Ecdysozoa</taxon>
        <taxon>Nematoda</taxon>
        <taxon>Chromadorea</taxon>
        <taxon>Rhabditida</taxon>
        <taxon>Rhabditina</taxon>
        <taxon>Rhabditomorpha</taxon>
        <taxon>Strongyloidea</taxon>
        <taxon>Ancylostomatidae</taxon>
        <taxon>Bunostominae</taxon>
        <taxon>Necator</taxon>
    </lineage>
</organism>
<dbReference type="Proteomes" id="UP001303046">
    <property type="component" value="Unassembled WGS sequence"/>
</dbReference>
<accession>A0ABR1D7B8</accession>
<reference evidence="1 2" key="1">
    <citation type="submission" date="2023-08" db="EMBL/GenBank/DDBJ databases">
        <title>A Necator americanus chromosomal reference genome.</title>
        <authorList>
            <person name="Ilik V."/>
            <person name="Petrzelkova K.J."/>
            <person name="Pardy F."/>
            <person name="Fuh T."/>
            <person name="Niatou-Singa F.S."/>
            <person name="Gouil Q."/>
            <person name="Baker L."/>
            <person name="Ritchie M.E."/>
            <person name="Jex A.R."/>
            <person name="Gazzola D."/>
            <person name="Li H."/>
            <person name="Toshio Fujiwara R."/>
            <person name="Zhan B."/>
            <person name="Aroian R.V."/>
            <person name="Pafco B."/>
            <person name="Schwarz E.M."/>
        </authorList>
    </citation>
    <scope>NUCLEOTIDE SEQUENCE [LARGE SCALE GENOMIC DNA]</scope>
    <source>
        <strain evidence="1 2">Aroian</strain>
        <tissue evidence="1">Whole animal</tissue>
    </source>
</reference>